<dbReference type="InterPro" id="IPR001130">
    <property type="entry name" value="TatD-like"/>
</dbReference>
<keyword evidence="1 2" id="KW-0378">Hydrolase</keyword>
<dbReference type="AlphaFoldDB" id="A0A8T8K5L8"/>
<dbReference type="PIRSF" id="PIRSF005295">
    <property type="entry name" value="UCP005295_TatD"/>
    <property type="match status" value="1"/>
</dbReference>
<dbReference type="Pfam" id="PF01026">
    <property type="entry name" value="TatD_DNase"/>
    <property type="match status" value="1"/>
</dbReference>
<dbReference type="KEGG" id="meme:HYG87_08715"/>
<dbReference type="InterPro" id="IPR012022">
    <property type="entry name" value="UCP005295"/>
</dbReference>
<proteinExistence type="inferred from homology"/>
<dbReference type="PANTHER" id="PTHR42658:SF1">
    <property type="entry name" value="HYDROLASE TATD"/>
    <property type="match status" value="1"/>
</dbReference>
<dbReference type="OrthoDB" id="359310at2157"/>
<dbReference type="Gene3D" id="3.20.20.140">
    <property type="entry name" value="Metal-dependent hydrolases"/>
    <property type="match status" value="1"/>
</dbReference>
<protein>
    <submittedName>
        <fullName evidence="2">TatD family hydrolase</fullName>
    </submittedName>
</protein>
<dbReference type="GO" id="GO:0046872">
    <property type="term" value="F:metal ion binding"/>
    <property type="evidence" value="ECO:0007669"/>
    <property type="project" value="UniProtKB-KW"/>
</dbReference>
<dbReference type="SUPFAM" id="SSF51556">
    <property type="entry name" value="Metallo-dependent hydrolases"/>
    <property type="match status" value="1"/>
</dbReference>
<dbReference type="PANTHER" id="PTHR42658">
    <property type="entry name" value="HYDROLASE TATD"/>
    <property type="match status" value="1"/>
</dbReference>
<evidence type="ECO:0000313" key="3">
    <source>
        <dbReference type="Proteomes" id="UP000681041"/>
    </source>
</evidence>
<name>A0A8T8K5L8_9EURY</name>
<accession>A0A8T8K5L8</accession>
<sequence length="251" mass="28297">MIDAHIHADTRPYEDFESMVISGVDTAISCAHDPLRMTSSEVVFDHFYRLMNNDIKRAAENGLKLYLALGIHPRSISSDYEKILKKLPQILKEDSVVALGEIGLERASNEEINIFKKQLKIAEDLKARVIVHTPRSNKKEVSLKTISIIQETINPGQVILDHVDFSLVDDVIEEEFMLGLTVQPEKMTPPEALKILEDYGSEKFLLNSDISSSPSDPLAVAKTVHLMKLKNFDEKEINQVSYENAANFFSI</sequence>
<dbReference type="EMBL" id="CP058560">
    <property type="protein sequence ID" value="QUH23834.1"/>
    <property type="molecule type" value="Genomic_DNA"/>
</dbReference>
<reference evidence="2" key="1">
    <citation type="submission" date="2020-07" db="EMBL/GenBank/DDBJ databases">
        <title>Methanobacterium. sp. MethCan genome.</title>
        <authorList>
            <person name="Postec A."/>
            <person name="Quemeneur M."/>
        </authorList>
    </citation>
    <scope>NUCLEOTIDE SEQUENCE</scope>
    <source>
        <strain evidence="2">MethCAN</strain>
    </source>
</reference>
<dbReference type="GeneID" id="64820842"/>
<keyword evidence="1" id="KW-0479">Metal-binding</keyword>
<comment type="similarity">
    <text evidence="1">Belongs to the metallo-dependent hydrolases superfamily.</text>
</comment>
<dbReference type="InterPro" id="IPR032466">
    <property type="entry name" value="Metal_Hydrolase"/>
</dbReference>
<keyword evidence="3" id="KW-1185">Reference proteome</keyword>
<dbReference type="Proteomes" id="UP000681041">
    <property type="component" value="Chromosome"/>
</dbReference>
<evidence type="ECO:0000313" key="2">
    <source>
        <dbReference type="EMBL" id="QUH23834.1"/>
    </source>
</evidence>
<dbReference type="RefSeq" id="WP_211532791.1">
    <property type="nucleotide sequence ID" value="NZ_CP058560.1"/>
</dbReference>
<gene>
    <name evidence="2" type="ORF">HYG87_08715</name>
</gene>
<evidence type="ECO:0000256" key="1">
    <source>
        <dbReference type="PIRNR" id="PIRNR005295"/>
    </source>
</evidence>
<dbReference type="GO" id="GO:0016788">
    <property type="term" value="F:hydrolase activity, acting on ester bonds"/>
    <property type="evidence" value="ECO:0007669"/>
    <property type="project" value="UniProtKB-UniRule"/>
</dbReference>
<organism evidence="2 3">
    <name type="scientific">Methanobacterium alkalithermotolerans</name>
    <dbReference type="NCBI Taxonomy" id="2731220"/>
    <lineage>
        <taxon>Archaea</taxon>
        <taxon>Methanobacteriati</taxon>
        <taxon>Methanobacteriota</taxon>
        <taxon>Methanomada group</taxon>
        <taxon>Methanobacteria</taxon>
        <taxon>Methanobacteriales</taxon>
        <taxon>Methanobacteriaceae</taxon>
        <taxon>Methanobacterium</taxon>
    </lineage>
</organism>